<feature type="transmembrane region" description="Helical" evidence="2">
    <location>
        <begin position="355"/>
        <end position="379"/>
    </location>
</feature>
<dbReference type="Proteomes" id="UP001285354">
    <property type="component" value="Unassembled WGS sequence"/>
</dbReference>
<dbReference type="PANTHER" id="PTHR42024:SF1">
    <property type="entry name" value="AMINO ACID PERMEASE_ SLC12A DOMAIN-CONTAINING PROTEIN"/>
    <property type="match status" value="1"/>
</dbReference>
<dbReference type="PANTHER" id="PTHR42024">
    <property type="entry name" value="AMINO ACID PERMEASE_ SLC12A DOMAIN-CONTAINING PROTEIN"/>
    <property type="match status" value="1"/>
</dbReference>
<feature type="transmembrane region" description="Helical" evidence="2">
    <location>
        <begin position="151"/>
        <end position="175"/>
    </location>
</feature>
<sequence>MSAPAVVDSADGVHPPTIESRAEQSMTAPGEDDEVSSDGPTRLEPLPEDPEKEDVALGKRVDPEKEELAAEAERSAAARAKEAEVPRANDPGPHGDQITNETPGPSENMSTAGEMASTLDGTEELKAAPLPPSRPPLEKLAQKNPKPMDHFGITLGPPLIILFDIVVPIIIYYAWYNTQIRLWGDECRAQTPAGERCTITKPEYDEEILGYAIISFGFGEIYILIVRVWRLIKHREICAPLLSRSKWELDATSWVYGVSMICALIPFVVGSTLEIPELYLYSPGFLMGFLGCVMLITMIPFTLPIGINSHARGTKMRPFIYYAAEDFIAVDGLQDREFRVRYNARYDSSKAFRNMFLYLTYWWIFGVLVYLGCLSAVIWKLSFHYAFGLTLGVLFAYIFIWAITSYYYVMWSMHREKVAWENPPSKA</sequence>
<keyword evidence="2" id="KW-0812">Transmembrane</keyword>
<name>A0AAD9SXC9_9HELO</name>
<accession>A0AAD9SXC9</accession>
<feature type="region of interest" description="Disordered" evidence="1">
    <location>
        <begin position="1"/>
        <end position="113"/>
    </location>
</feature>
<comment type="caution">
    <text evidence="3">The sequence shown here is derived from an EMBL/GenBank/DDBJ whole genome shotgun (WGS) entry which is preliminary data.</text>
</comment>
<proteinExistence type="predicted"/>
<gene>
    <name evidence="3" type="ORF">QTJ16_005640</name>
</gene>
<feature type="compositionally biased region" description="Basic and acidic residues" evidence="1">
    <location>
        <begin position="53"/>
        <end position="87"/>
    </location>
</feature>
<reference evidence="3" key="1">
    <citation type="submission" date="2023-06" db="EMBL/GenBank/DDBJ databases">
        <title>Draft genome of Marssonina rosae.</title>
        <authorList>
            <person name="Cheng Q."/>
        </authorList>
    </citation>
    <scope>NUCLEOTIDE SEQUENCE</scope>
    <source>
        <strain evidence="3">R4</strain>
    </source>
</reference>
<keyword evidence="4" id="KW-1185">Reference proteome</keyword>
<organism evidence="3 4">
    <name type="scientific">Diplocarpon rosae</name>
    <dbReference type="NCBI Taxonomy" id="946125"/>
    <lineage>
        <taxon>Eukaryota</taxon>
        <taxon>Fungi</taxon>
        <taxon>Dikarya</taxon>
        <taxon>Ascomycota</taxon>
        <taxon>Pezizomycotina</taxon>
        <taxon>Leotiomycetes</taxon>
        <taxon>Helotiales</taxon>
        <taxon>Drepanopezizaceae</taxon>
        <taxon>Diplocarpon</taxon>
    </lineage>
</organism>
<evidence type="ECO:0000256" key="2">
    <source>
        <dbReference type="SAM" id="Phobius"/>
    </source>
</evidence>
<keyword evidence="2" id="KW-0472">Membrane</keyword>
<dbReference type="AlphaFoldDB" id="A0AAD9SXC9"/>
<evidence type="ECO:0000313" key="3">
    <source>
        <dbReference type="EMBL" id="KAK2625271.1"/>
    </source>
</evidence>
<feature type="transmembrane region" description="Helical" evidence="2">
    <location>
        <begin position="253"/>
        <end position="273"/>
    </location>
</feature>
<evidence type="ECO:0000313" key="4">
    <source>
        <dbReference type="Proteomes" id="UP001285354"/>
    </source>
</evidence>
<protein>
    <submittedName>
        <fullName evidence="3">Uncharacterized protein</fullName>
    </submittedName>
</protein>
<feature type="transmembrane region" description="Helical" evidence="2">
    <location>
        <begin position="285"/>
        <end position="307"/>
    </location>
</feature>
<keyword evidence="2" id="KW-1133">Transmembrane helix</keyword>
<dbReference type="EMBL" id="JAUBYV010000008">
    <property type="protein sequence ID" value="KAK2625271.1"/>
    <property type="molecule type" value="Genomic_DNA"/>
</dbReference>
<feature type="transmembrane region" description="Helical" evidence="2">
    <location>
        <begin position="208"/>
        <end position="232"/>
    </location>
</feature>
<feature type="transmembrane region" description="Helical" evidence="2">
    <location>
        <begin position="385"/>
        <end position="409"/>
    </location>
</feature>
<feature type="compositionally biased region" description="Polar residues" evidence="1">
    <location>
        <begin position="97"/>
        <end position="111"/>
    </location>
</feature>
<evidence type="ECO:0000256" key="1">
    <source>
        <dbReference type="SAM" id="MobiDB-lite"/>
    </source>
</evidence>